<evidence type="ECO:0000313" key="4">
    <source>
        <dbReference type="Proteomes" id="UP000593567"/>
    </source>
</evidence>
<feature type="chain" id="PRO_5029468429" evidence="1">
    <location>
        <begin position="23"/>
        <end position="177"/>
    </location>
</feature>
<accession>A0A7J7K009</accession>
<evidence type="ECO:0000259" key="2">
    <source>
        <dbReference type="PROSITE" id="PS50835"/>
    </source>
</evidence>
<feature type="domain" description="Ig-like" evidence="2">
    <location>
        <begin position="31"/>
        <end position="121"/>
    </location>
</feature>
<comment type="caution">
    <text evidence="3">The sequence shown here is derived from an EMBL/GenBank/DDBJ whole genome shotgun (WGS) entry which is preliminary data.</text>
</comment>
<dbReference type="OrthoDB" id="5969272at2759"/>
<gene>
    <name evidence="3" type="ORF">EB796_009702</name>
</gene>
<dbReference type="PROSITE" id="PS50835">
    <property type="entry name" value="IG_LIKE"/>
    <property type="match status" value="1"/>
</dbReference>
<dbReference type="Proteomes" id="UP000593567">
    <property type="component" value="Unassembled WGS sequence"/>
</dbReference>
<dbReference type="AlphaFoldDB" id="A0A7J7K009"/>
<protein>
    <submittedName>
        <fullName evidence="3">Dscam</fullName>
    </submittedName>
</protein>
<dbReference type="InterPro" id="IPR013783">
    <property type="entry name" value="Ig-like_fold"/>
</dbReference>
<evidence type="ECO:0000313" key="3">
    <source>
        <dbReference type="EMBL" id="KAF6031980.1"/>
    </source>
</evidence>
<dbReference type="InterPro" id="IPR007110">
    <property type="entry name" value="Ig-like_dom"/>
</dbReference>
<evidence type="ECO:0000256" key="1">
    <source>
        <dbReference type="SAM" id="SignalP"/>
    </source>
</evidence>
<keyword evidence="1" id="KW-0732">Signal</keyword>
<dbReference type="EMBL" id="VXIV02001548">
    <property type="protein sequence ID" value="KAF6031980.1"/>
    <property type="molecule type" value="Genomic_DNA"/>
</dbReference>
<dbReference type="InterPro" id="IPR036179">
    <property type="entry name" value="Ig-like_dom_sf"/>
</dbReference>
<feature type="signal peptide" evidence="1">
    <location>
        <begin position="1"/>
        <end position="22"/>
    </location>
</feature>
<reference evidence="3" key="1">
    <citation type="submission" date="2020-06" db="EMBL/GenBank/DDBJ databases">
        <title>Draft genome of Bugula neritina, a colonial animal packing powerful symbionts and potential medicines.</title>
        <authorList>
            <person name="Rayko M."/>
        </authorList>
    </citation>
    <scope>NUCLEOTIDE SEQUENCE [LARGE SCALE GENOMIC DNA]</scope>
    <source>
        <strain evidence="3">Kwan_BN1</strain>
    </source>
</reference>
<dbReference type="SUPFAM" id="SSF48726">
    <property type="entry name" value="Immunoglobulin"/>
    <property type="match status" value="1"/>
</dbReference>
<sequence>MGYFHFLTGIILLFIIKEFGSSECKEPDAGPVFLLEPPSNVLIYSHVGKTIACSAHGQPAPAMSWERANGLPCVARNLFGEVVSRSVHIKTVKTESYGEYDVYTQNVWVMRGNTAVFTCDIRPSFVRPFVNVHSWFVDFEEITSDLTASAVCMCYPSCSYVIIHKHIMHSHNSGMLT</sequence>
<dbReference type="Gene3D" id="2.60.40.10">
    <property type="entry name" value="Immunoglobulins"/>
    <property type="match status" value="2"/>
</dbReference>
<proteinExistence type="predicted"/>
<keyword evidence="4" id="KW-1185">Reference proteome</keyword>
<name>A0A7J7K009_BUGNE</name>
<organism evidence="3 4">
    <name type="scientific">Bugula neritina</name>
    <name type="common">Brown bryozoan</name>
    <name type="synonym">Sertularia neritina</name>
    <dbReference type="NCBI Taxonomy" id="10212"/>
    <lineage>
        <taxon>Eukaryota</taxon>
        <taxon>Metazoa</taxon>
        <taxon>Spiralia</taxon>
        <taxon>Lophotrochozoa</taxon>
        <taxon>Bryozoa</taxon>
        <taxon>Gymnolaemata</taxon>
        <taxon>Cheilostomatida</taxon>
        <taxon>Flustrina</taxon>
        <taxon>Buguloidea</taxon>
        <taxon>Bugulidae</taxon>
        <taxon>Bugula</taxon>
    </lineage>
</organism>